<gene>
    <name evidence="1" type="ORF">LBBP_03261</name>
</gene>
<reference evidence="1 2" key="1">
    <citation type="journal article" date="2015" name="PLoS Negl. Trop. Dis.">
        <title>Distribution of Plasmids in Distinct Leptospira Pathogenic Species.</title>
        <authorList>
            <person name="Wang Y."/>
            <person name="Zhuang X."/>
            <person name="Zhong Y."/>
            <person name="Zhang C."/>
            <person name="Zhang Y."/>
            <person name="Zeng L."/>
            <person name="Zhu Y."/>
            <person name="He P."/>
            <person name="Dong K."/>
            <person name="Pal U."/>
            <person name="Guo X."/>
            <person name="Qin J."/>
        </authorList>
    </citation>
    <scope>NUCLEOTIDE SEQUENCE [LARGE SCALE GENOMIC DNA]</scope>
    <source>
        <strain evidence="1 2">56604</strain>
    </source>
</reference>
<dbReference type="AlphaFoldDB" id="A0A0S2IV93"/>
<evidence type="ECO:0000313" key="2">
    <source>
        <dbReference type="Proteomes" id="UP000058857"/>
    </source>
</evidence>
<proteinExistence type="predicted"/>
<accession>A0A0S2IV93</accession>
<dbReference type="PATRIC" id="fig|280505.15.peg.3182"/>
<dbReference type="EMBL" id="CP012029">
    <property type="protein sequence ID" value="ALO27461.1"/>
    <property type="molecule type" value="Genomic_DNA"/>
</dbReference>
<protein>
    <submittedName>
        <fullName evidence="1">Uncharacterized protein</fullName>
    </submittedName>
</protein>
<name>A0A0S2IV93_LEPBO</name>
<dbReference type="Proteomes" id="UP000058857">
    <property type="component" value="Chromosome 1"/>
</dbReference>
<sequence length="85" mass="9857">MTVSLLPQKESLKTNSDNSALKRCIYTKTITGKFSRFSERVFIFFLFLKVTTRKHDKNTLISLFQKLECWIFFKKAGNSGFGPIL</sequence>
<evidence type="ECO:0000313" key="1">
    <source>
        <dbReference type="EMBL" id="ALO27461.1"/>
    </source>
</evidence>
<organism evidence="1">
    <name type="scientific">Leptospira borgpetersenii serovar Ballum</name>
    <dbReference type="NCBI Taxonomy" id="280505"/>
    <lineage>
        <taxon>Bacteria</taxon>
        <taxon>Pseudomonadati</taxon>
        <taxon>Spirochaetota</taxon>
        <taxon>Spirochaetia</taxon>
        <taxon>Leptospirales</taxon>
        <taxon>Leptospiraceae</taxon>
        <taxon>Leptospira</taxon>
    </lineage>
</organism>